<dbReference type="Proteomes" id="UP001157502">
    <property type="component" value="Chromosome 31"/>
</dbReference>
<keyword evidence="2" id="KW-1185">Reference proteome</keyword>
<reference evidence="1" key="1">
    <citation type="submission" date="2021-05" db="EMBL/GenBank/DDBJ databases">
        <authorList>
            <person name="Pan Q."/>
            <person name="Jouanno E."/>
            <person name="Zahm M."/>
            <person name="Klopp C."/>
            <person name="Cabau C."/>
            <person name="Louis A."/>
            <person name="Berthelot C."/>
            <person name="Parey E."/>
            <person name="Roest Crollius H."/>
            <person name="Montfort J."/>
            <person name="Robinson-Rechavi M."/>
            <person name="Bouchez O."/>
            <person name="Lampietro C."/>
            <person name="Lopez Roques C."/>
            <person name="Donnadieu C."/>
            <person name="Postlethwait J."/>
            <person name="Bobe J."/>
            <person name="Dillon D."/>
            <person name="Chandos A."/>
            <person name="von Hippel F."/>
            <person name="Guiguen Y."/>
        </authorList>
    </citation>
    <scope>NUCLEOTIDE SEQUENCE</scope>
    <source>
        <strain evidence="1">YG-Jan2019</strain>
    </source>
</reference>
<evidence type="ECO:0000313" key="1">
    <source>
        <dbReference type="EMBL" id="KAJ7988389.1"/>
    </source>
</evidence>
<dbReference type="EMBL" id="CM055758">
    <property type="protein sequence ID" value="KAJ7988389.1"/>
    <property type="molecule type" value="Genomic_DNA"/>
</dbReference>
<organism evidence="1 2">
    <name type="scientific">Dallia pectoralis</name>
    <name type="common">Alaska blackfish</name>
    <dbReference type="NCBI Taxonomy" id="75939"/>
    <lineage>
        <taxon>Eukaryota</taxon>
        <taxon>Metazoa</taxon>
        <taxon>Chordata</taxon>
        <taxon>Craniata</taxon>
        <taxon>Vertebrata</taxon>
        <taxon>Euteleostomi</taxon>
        <taxon>Actinopterygii</taxon>
        <taxon>Neopterygii</taxon>
        <taxon>Teleostei</taxon>
        <taxon>Protacanthopterygii</taxon>
        <taxon>Esociformes</taxon>
        <taxon>Umbridae</taxon>
        <taxon>Dallia</taxon>
    </lineage>
</organism>
<evidence type="ECO:0000313" key="2">
    <source>
        <dbReference type="Proteomes" id="UP001157502"/>
    </source>
</evidence>
<proteinExistence type="predicted"/>
<accession>A0ACC2FAM1</accession>
<gene>
    <name evidence="1" type="ORF">DPEC_G00323040</name>
</gene>
<name>A0ACC2FAM1_DALPE</name>
<comment type="caution">
    <text evidence="1">The sequence shown here is derived from an EMBL/GenBank/DDBJ whole genome shotgun (WGS) entry which is preliminary data.</text>
</comment>
<protein>
    <submittedName>
        <fullName evidence="1">Uncharacterized protein</fullName>
    </submittedName>
</protein>
<sequence length="956" mass="109508">MKEQPWLSPALEILLVVLCLASTCSGRPWAQRKVPCDVPSVNHSLAFDCSHRKLHFVPRDISRNAIELNLSFNKIKKISSLSFLNYPNLTSLDLSNNKFESSTKGDQIFSILGQLRTLILDGNILSAVPRPLPSSLQILFLRFNALRILSHHDFEDIPHVKVLNLKYNCYYKYRCDSLEIHNHTFSNLRELTNLTLSFNRLQAIPPFLPESLKKLNLEHNMIAHIRQHDLSKLTNLITLKLSGNCPLCSTAPFPCVSCETPNNALHIHKDAFGKLFKLQELRLSGNSLEHLETSLFENLTSLRYLYLSFNRLVSEIATGEFLYFLPKVETDLRLFRQFHNVSSIGLSENKLTFLPKRVDASSVCGCECGYEPNRDRFGPYIHMDKLYRQHLPNIKPECLAYGPVLDLSKNNIFSIKPNLPQGLDNTACINLSSNSIEDMLNGSEFVNYPGLKYLDLSQNKIYLRSPDAFSELQNLEVLDLSQNRHYFVVAGLNHSLGFLKHLVSLKVLNISWNEISNLCDKTLTSSSLQELVFQGNRLDILWIEYKQLPDLFEGLQNLTTLDLSYNKLSYIPSEVYEHFPLTLRRLSLSKNGLTGFDFNLLSKLPHLEELDLSKNKLDWVASNFSALTISLKVLDLSYNRISQLTPGFLRGTQSLTILDLSFNLLKLINQSLFESGAGNYLQQLSLQGNPLHCTCDLLYFHLWIRNNEVEIPLLATAVTCDMPADRRGKSVLSCDIDECMNDKNAMLISAVMSSLVILVLSVSLIAHRFYWDLSYILDYYRAKLKHYRRLLPAHCVYDAFIMYDTADPKVSDWVLNYLRVELEEEGEIICPLCLEERDWMPGTNIIDNLSNSVRKSRKTVFVLTEGFLSRGLVQIASLLVHQRLVEEGVDSMVLLLLQPQLFRRSRILHLRKRLCGRSVLEWPANASPDARRWFWYRLKSAIRKNRRAAHTFAAQD</sequence>